<protein>
    <submittedName>
        <fullName evidence="3">Internalin</fullName>
    </submittedName>
</protein>
<evidence type="ECO:0000256" key="1">
    <source>
        <dbReference type="SAM" id="SignalP"/>
    </source>
</evidence>
<organism evidence="3 4">
    <name type="scientific">Bifidobacterium pseudolongum subsp. globosum</name>
    <dbReference type="NCBI Taxonomy" id="1690"/>
    <lineage>
        <taxon>Bacteria</taxon>
        <taxon>Bacillati</taxon>
        <taxon>Actinomycetota</taxon>
        <taxon>Actinomycetes</taxon>
        <taxon>Bifidobacteriales</taxon>
        <taxon>Bifidobacteriaceae</taxon>
        <taxon>Bifidobacterium</taxon>
    </lineage>
</organism>
<feature type="domain" description="SLH" evidence="2">
    <location>
        <begin position="316"/>
        <end position="383"/>
    </location>
</feature>
<evidence type="ECO:0000313" key="3">
    <source>
        <dbReference type="EMBL" id="RYQ10972.1"/>
    </source>
</evidence>
<sequence>MKRFKKLAAGMVAAGMALAMLPVAAAQADEEYDWSNPITISDVQVADVTDMTADVTFKYTFDEARFKKFQPDAKITRVCFIVNVDKILTMTPEQRFYEPMWAAREVWDDDPGLCTDMVGDDVVTPEQEQEFYSLKAVPLSTRLGSKDYREATLSMYSFRRGDILAGNELKKAGTVSVRLKGLQPNMWYGNKNVPQKNEENYIYPMSTGPLARWLLFREKLKEVAQPGAFDQVMEYEYDGTCWTSDGQTKPCKGERKYALNKNYGKPINIDMNQLFVGAHVDYEKNYEGKKYTDYFSVYDGAVQVPSFTTKPKGSGSTVAFTDVHSSTPHADDIRWLAANKISEGYKNANGTYRFEGMTSVYRQDMAAFLRREAVKRGISDAASWKPSAADWKRFVDVNAKTPHAEDILWLAHAGISEGWKTNRGAEFRGMDTVKRQDMAAFLKRLANKASKGGNVTPKSFVDVTDTTPHVAEVRWLGGSGISKGWQTPRGPEFRGMSSVVRQDMAAFIHRLDNLLAK</sequence>
<proteinExistence type="predicted"/>
<evidence type="ECO:0000313" key="4">
    <source>
        <dbReference type="Proteomes" id="UP000292568"/>
    </source>
</evidence>
<reference evidence="3 4" key="1">
    <citation type="submission" date="2018-12" db="EMBL/GenBank/DDBJ databases">
        <title>Unveiling genomic diversity among members of the Bifidobacterium pseudolongum species, a widely distributed gut commensal of the animal kingdom.</title>
        <authorList>
            <person name="Lugli G.A."/>
            <person name="Duranti S."/>
            <person name="Albert K."/>
            <person name="Mancabelli L."/>
            <person name="Napoli S."/>
            <person name="Viappiani A."/>
            <person name="Anzalone R."/>
            <person name="Longhi G."/>
            <person name="Milani C."/>
            <person name="Turroni F."/>
            <person name="Alessandri G."/>
            <person name="Sela D.A."/>
            <person name="Van Sinderen D."/>
            <person name="Ventura M."/>
        </authorList>
    </citation>
    <scope>NUCLEOTIDE SEQUENCE [LARGE SCALE GENOMIC DNA]</scope>
    <source>
        <strain evidence="3 4">2093B</strain>
    </source>
</reference>
<name>A0A4Q5A0V8_9BIFI</name>
<dbReference type="EMBL" id="RYUH01000009">
    <property type="protein sequence ID" value="RYQ10972.1"/>
    <property type="molecule type" value="Genomic_DNA"/>
</dbReference>
<dbReference type="AlphaFoldDB" id="A0A4Q5A0V8"/>
<dbReference type="InterPro" id="IPR001119">
    <property type="entry name" value="SLH_dom"/>
</dbReference>
<gene>
    <name evidence="3" type="ORF">PG2093B_0574</name>
</gene>
<dbReference type="Proteomes" id="UP000292568">
    <property type="component" value="Unassembled WGS sequence"/>
</dbReference>
<dbReference type="Pfam" id="PF00395">
    <property type="entry name" value="SLH"/>
    <property type="match status" value="1"/>
</dbReference>
<feature type="domain" description="SLH" evidence="2">
    <location>
        <begin position="390"/>
        <end position="456"/>
    </location>
</feature>
<dbReference type="RefSeq" id="WP_242502799.1">
    <property type="nucleotide sequence ID" value="NZ_RYUH01000009.1"/>
</dbReference>
<accession>A0A4Q5A0V8</accession>
<feature type="chain" id="PRO_5020710995" evidence="1">
    <location>
        <begin position="29"/>
        <end position="517"/>
    </location>
</feature>
<feature type="signal peptide" evidence="1">
    <location>
        <begin position="1"/>
        <end position="28"/>
    </location>
</feature>
<comment type="caution">
    <text evidence="3">The sequence shown here is derived from an EMBL/GenBank/DDBJ whole genome shotgun (WGS) entry which is preliminary data.</text>
</comment>
<evidence type="ECO:0000259" key="2">
    <source>
        <dbReference type="PROSITE" id="PS51272"/>
    </source>
</evidence>
<keyword evidence="1" id="KW-0732">Signal</keyword>
<dbReference type="PROSITE" id="PS51272">
    <property type="entry name" value="SLH"/>
    <property type="match status" value="2"/>
</dbReference>